<evidence type="ECO:0000313" key="4">
    <source>
        <dbReference type="EMBL" id="QXI31019.1"/>
    </source>
</evidence>
<protein>
    <submittedName>
        <fullName evidence="4">J domain-containing protein</fullName>
    </submittedName>
</protein>
<proteinExistence type="predicted"/>
<keyword evidence="2" id="KW-0812">Transmembrane</keyword>
<evidence type="ECO:0000256" key="1">
    <source>
        <dbReference type="ARBA" id="ARBA00023186"/>
    </source>
</evidence>
<reference evidence="4 5" key="2">
    <citation type="journal article" date="2021" name="Microorganisms">
        <title>The Ever-Expanding Pseudomonas Genus: Description of 43 New Species and Partition of the Pseudomonas putida Group.</title>
        <authorList>
            <person name="Girard L."/>
            <person name="Lood C."/>
            <person name="Hofte M."/>
            <person name="Vandamme P."/>
            <person name="Rokni-Zadeh H."/>
            <person name="van Noort V."/>
            <person name="Lavigne R."/>
            <person name="De Mot R."/>
        </authorList>
    </citation>
    <scope>NUCLEOTIDE SEQUENCE [LARGE SCALE GENOMIC DNA]</scope>
    <source>
        <strain evidence="4 5">RW8P3</strain>
    </source>
</reference>
<organism evidence="4 5">
    <name type="scientific">Pseudomonas vanderleydeniana</name>
    <dbReference type="NCBI Taxonomy" id="2745495"/>
    <lineage>
        <taxon>Bacteria</taxon>
        <taxon>Pseudomonadati</taxon>
        <taxon>Pseudomonadota</taxon>
        <taxon>Gammaproteobacteria</taxon>
        <taxon>Pseudomonadales</taxon>
        <taxon>Pseudomonadaceae</taxon>
        <taxon>Pseudomonas</taxon>
    </lineage>
</organism>
<feature type="transmembrane region" description="Helical" evidence="2">
    <location>
        <begin position="349"/>
        <end position="369"/>
    </location>
</feature>
<keyword evidence="1" id="KW-0143">Chaperone</keyword>
<dbReference type="CDD" id="cd06257">
    <property type="entry name" value="DnaJ"/>
    <property type="match status" value="1"/>
</dbReference>
<dbReference type="InterPro" id="IPR036869">
    <property type="entry name" value="J_dom_sf"/>
</dbReference>
<keyword evidence="5" id="KW-1185">Reference proteome</keyword>
<feature type="transmembrane region" description="Helical" evidence="2">
    <location>
        <begin position="438"/>
        <end position="466"/>
    </location>
</feature>
<sequence>MSCWEILGLPSDADTRRIKRQYATLLKQTRPDDDPEGFQRLREAYEQALDWSSPMAELEFSAAPTVFVETTPCTRETGLPRKDPGPSAAQQAASELLDGITAQLLDERFARAALYCCQAEFEEQLLQLCLEPSPQSRALIQWALKQFQWLSPWQEGVLPTQALQQLQHKLFVDVRQTLLQTLALGDLNSFRQMYEQFRQSSWMQSLERRRQYGRLLADVLLESAFWSSELFAELSRLENWEDDARYVVNPESYWQSLLKRSRTEAFVEEQKRLAALDDRTPESRAARLLFGALASSERIVHARRMRKQDWIACQHLSEVVYNQYPQLRKSMPEGDPFFWRPLESALTDWPMYMAAVVSGATCAIAQFGLSMADAAAVLSGTLFWSGMFAGCTWLFLKLWRALIDPASGLEQHLTTRLSNWLSPRRPAPLLLREIVPCWLLGCAVAFSGGLAALLAYTGCLLAIGGLQRVREHFLWPARAYRSMPSSVLTRSALFAGAVLLLIVGMIAYGNHIRLGRDQGLQPWPERLCTRSPDLPECRASSSRVQWYAEQRKQEPGQ</sequence>
<dbReference type="SMART" id="SM00271">
    <property type="entry name" value="DnaJ"/>
    <property type="match status" value="1"/>
</dbReference>
<feature type="transmembrane region" description="Helical" evidence="2">
    <location>
        <begin position="376"/>
        <end position="396"/>
    </location>
</feature>
<evidence type="ECO:0000313" key="5">
    <source>
        <dbReference type="Proteomes" id="UP000634530"/>
    </source>
</evidence>
<gene>
    <name evidence="4" type="ORF">HU752_014215</name>
</gene>
<evidence type="ECO:0000256" key="2">
    <source>
        <dbReference type="SAM" id="Phobius"/>
    </source>
</evidence>
<dbReference type="Proteomes" id="UP000634530">
    <property type="component" value="Chromosome"/>
</dbReference>
<dbReference type="Gene3D" id="1.10.287.110">
    <property type="entry name" value="DnaJ domain"/>
    <property type="match status" value="1"/>
</dbReference>
<accession>A0A9E6TUN1</accession>
<feature type="transmembrane region" description="Helical" evidence="2">
    <location>
        <begin position="487"/>
        <end position="508"/>
    </location>
</feature>
<keyword evidence="2" id="KW-0472">Membrane</keyword>
<dbReference type="EMBL" id="CP077093">
    <property type="protein sequence ID" value="QXI31019.1"/>
    <property type="molecule type" value="Genomic_DNA"/>
</dbReference>
<dbReference type="SUPFAM" id="SSF46565">
    <property type="entry name" value="Chaperone J-domain"/>
    <property type="match status" value="1"/>
</dbReference>
<dbReference type="InterPro" id="IPR001623">
    <property type="entry name" value="DnaJ_domain"/>
</dbReference>
<dbReference type="AlphaFoldDB" id="A0A9E6TUN1"/>
<evidence type="ECO:0000259" key="3">
    <source>
        <dbReference type="PROSITE" id="PS50076"/>
    </source>
</evidence>
<keyword evidence="2" id="KW-1133">Transmembrane helix</keyword>
<feature type="domain" description="J" evidence="3">
    <location>
        <begin position="2"/>
        <end position="53"/>
    </location>
</feature>
<dbReference type="PROSITE" id="PS50076">
    <property type="entry name" value="DNAJ_2"/>
    <property type="match status" value="1"/>
</dbReference>
<name>A0A9E6TUN1_9PSED</name>
<dbReference type="KEGG" id="pvw:HU752_014215"/>
<dbReference type="RefSeq" id="WP_186687740.1">
    <property type="nucleotide sequence ID" value="NZ_CP077093.1"/>
</dbReference>
<reference evidence="4 5" key="1">
    <citation type="journal article" date="2020" name="Microorganisms">
        <title>Reliable Identification of Environmental Pseudomonas Isolates Using the rpoD Gene.</title>
        <authorList>
            <consortium name="The Broad Institute Genome Sequencing Platform"/>
            <person name="Girard L."/>
            <person name="Lood C."/>
            <person name="Rokni-Zadeh H."/>
            <person name="van Noort V."/>
            <person name="Lavigne R."/>
            <person name="De Mot R."/>
        </authorList>
    </citation>
    <scope>NUCLEOTIDE SEQUENCE [LARGE SCALE GENOMIC DNA]</scope>
    <source>
        <strain evidence="4 5">RW8P3</strain>
    </source>
</reference>